<organism evidence="2 3">
    <name type="scientific">Tsukamurella strandjordii</name>
    <dbReference type="NCBI Taxonomy" id="147577"/>
    <lineage>
        <taxon>Bacteria</taxon>
        <taxon>Bacillati</taxon>
        <taxon>Actinomycetota</taxon>
        <taxon>Actinomycetes</taxon>
        <taxon>Mycobacteriales</taxon>
        <taxon>Tsukamurellaceae</taxon>
        <taxon>Tsukamurella</taxon>
    </lineage>
</organism>
<name>A0AA90NBT2_9ACTN</name>
<protein>
    <submittedName>
        <fullName evidence="2">Glycosyltransferase</fullName>
    </submittedName>
</protein>
<comment type="caution">
    <text evidence="2">The sequence shown here is derived from an EMBL/GenBank/DDBJ whole genome shotgun (WGS) entry which is preliminary data.</text>
</comment>
<keyword evidence="3" id="KW-1185">Reference proteome</keyword>
<dbReference type="Pfam" id="PF13524">
    <property type="entry name" value="Glyco_trans_1_2"/>
    <property type="match status" value="1"/>
</dbReference>
<reference evidence="2" key="1">
    <citation type="submission" date="2023-08" db="EMBL/GenBank/DDBJ databases">
        <title>The draft genome of Tsukamurella strandjordii strain 050030.</title>
        <authorList>
            <person name="Zhao F."/>
            <person name="Feng Y."/>
            <person name="Zong Z."/>
        </authorList>
    </citation>
    <scope>NUCLEOTIDE SEQUENCE</scope>
    <source>
        <strain evidence="2">050030</strain>
    </source>
</reference>
<evidence type="ECO:0000313" key="3">
    <source>
        <dbReference type="Proteomes" id="UP001178281"/>
    </source>
</evidence>
<feature type="domain" description="Spore protein YkvP/CgeB glycosyl transferase-like" evidence="1">
    <location>
        <begin position="183"/>
        <end position="330"/>
    </location>
</feature>
<accession>A0AA90NBT2</accession>
<evidence type="ECO:0000313" key="2">
    <source>
        <dbReference type="EMBL" id="MDP0398830.1"/>
    </source>
</evidence>
<gene>
    <name evidence="2" type="ORF">Q7X28_12930</name>
</gene>
<dbReference type="RefSeq" id="WP_305111597.1">
    <property type="nucleotide sequence ID" value="NZ_JAUTIX010000004.1"/>
</dbReference>
<dbReference type="AlphaFoldDB" id="A0AA90NBT2"/>
<dbReference type="SUPFAM" id="SSF53756">
    <property type="entry name" value="UDP-Glycosyltransferase/glycogen phosphorylase"/>
    <property type="match status" value="1"/>
</dbReference>
<dbReference type="EMBL" id="JAUTIX010000004">
    <property type="protein sequence ID" value="MDP0398830.1"/>
    <property type="molecule type" value="Genomic_DNA"/>
</dbReference>
<proteinExistence type="predicted"/>
<dbReference type="Gene3D" id="3.40.50.2000">
    <property type="entry name" value="Glycogen Phosphorylase B"/>
    <property type="match status" value="2"/>
</dbReference>
<evidence type="ECO:0000259" key="1">
    <source>
        <dbReference type="Pfam" id="PF13524"/>
    </source>
</evidence>
<dbReference type="Proteomes" id="UP001178281">
    <property type="component" value="Unassembled WGS sequence"/>
</dbReference>
<dbReference type="InterPro" id="IPR055259">
    <property type="entry name" value="YkvP/CgeB_Glyco_trans-like"/>
</dbReference>
<sequence>MRILFAGDNWYGSNARSLADGFRAAGHEVVVVDTTAVTVPTRGTPAWWYAKRTGERSPATVDRVHRELAECVAALRPDLLFCYKTVHLDQARLLSLPVPVKVHYSADDVTNPYNTTPAYLEREAEWDAVVTTKAHNVPELDARGVARVIHVFSAYDPAWHRPVARRGPVRYDAGFIGAMRPDRTEFLIDLAGELGDRFYLAGPGWRRNLGARTSGARIAGPQYGEELSAAIATIGANLVLLNSDNRDTHTCRTFEVPAAAGLVVGERTVEHEALFDDGREAYLFDSHEELAEILRRCAAAPDEAAAVAARGHRRIVEGGHTYRDRAEQIHAALG</sequence>